<evidence type="ECO:0000313" key="3">
    <source>
        <dbReference type="Proteomes" id="UP000027986"/>
    </source>
</evidence>
<dbReference type="GeneID" id="41840956"/>
<dbReference type="Gene3D" id="3.40.50.880">
    <property type="match status" value="1"/>
</dbReference>
<reference evidence="2 3" key="1">
    <citation type="submission" date="2014-07" db="EMBL/GenBank/DDBJ databases">
        <title>Genome Sequencing of Dermacoccus nishinomiyaensis.</title>
        <authorList>
            <person name="Hong K.W."/>
            <person name="Chan K.G."/>
        </authorList>
    </citation>
    <scope>NUCLEOTIDE SEQUENCE [LARGE SCALE GENOMIC DNA]</scope>
    <source>
        <strain evidence="2 3">M25</strain>
    </source>
</reference>
<dbReference type="OrthoDB" id="9813383at2"/>
<dbReference type="InterPro" id="IPR044668">
    <property type="entry name" value="PuuD-like"/>
</dbReference>
<evidence type="ECO:0000256" key="1">
    <source>
        <dbReference type="SAM" id="MobiDB-lite"/>
    </source>
</evidence>
<sequence length="277" mass="30400">MSARKPVIGIITNVEYDPHYLFPGYRRVAVNEDYSRSITQAGGIPIMLPPSTDHSTLPQQLALLDGLLLAGGSDVDPLLYGQPAKQECQTTSPIRDAYEIEALRLARENRLPVLGICRGMQLINVALGGSLFQDLRYAGTDQQHMAMGNPASPLHHISVEERSFLHDAWGVTKAAVNSFHHQALDAIADALRVVARADDGLVEAVQHADDAWCLAAVQWHPEMMSGADVRSQQVFTWFVDAVTADAERRAAARSARITANPTHDTARPRHDRRFTPG</sequence>
<dbReference type="PROSITE" id="PS51273">
    <property type="entry name" value="GATASE_TYPE_1"/>
    <property type="match status" value="1"/>
</dbReference>
<dbReference type="AlphaFoldDB" id="A0A075JFV7"/>
<dbReference type="GO" id="GO:0006598">
    <property type="term" value="P:polyamine catabolic process"/>
    <property type="evidence" value="ECO:0007669"/>
    <property type="project" value="TreeGrafter"/>
</dbReference>
<accession>A0A075JFV7</accession>
<dbReference type="Proteomes" id="UP000027986">
    <property type="component" value="Chromosome"/>
</dbReference>
<dbReference type="GO" id="GO:0016740">
    <property type="term" value="F:transferase activity"/>
    <property type="evidence" value="ECO:0007669"/>
    <property type="project" value="UniProtKB-KW"/>
</dbReference>
<dbReference type="CDD" id="cd01745">
    <property type="entry name" value="GATase1_2"/>
    <property type="match status" value="1"/>
</dbReference>
<gene>
    <name evidence="2" type="ORF">HX89_07280</name>
</gene>
<feature type="region of interest" description="Disordered" evidence="1">
    <location>
        <begin position="252"/>
        <end position="277"/>
    </location>
</feature>
<dbReference type="eggNOG" id="COG2071">
    <property type="taxonomic scope" value="Bacteria"/>
</dbReference>
<dbReference type="EMBL" id="CP008889">
    <property type="protein sequence ID" value="AIF40774.1"/>
    <property type="molecule type" value="Genomic_DNA"/>
</dbReference>
<dbReference type="KEGG" id="dni:HX89_07280"/>
<dbReference type="PANTHER" id="PTHR43235:SF1">
    <property type="entry name" value="GLUTAMINE AMIDOTRANSFERASE PB2B2.05-RELATED"/>
    <property type="match status" value="1"/>
</dbReference>
<keyword evidence="2" id="KW-0315">Glutamine amidotransferase</keyword>
<dbReference type="GO" id="GO:0005829">
    <property type="term" value="C:cytosol"/>
    <property type="evidence" value="ECO:0007669"/>
    <property type="project" value="TreeGrafter"/>
</dbReference>
<dbReference type="HOGENOM" id="CLU_030756_2_1_11"/>
<dbReference type="InterPro" id="IPR029062">
    <property type="entry name" value="Class_I_gatase-like"/>
</dbReference>
<protein>
    <submittedName>
        <fullName evidence="2">Glutamine amidotransferase</fullName>
    </submittedName>
</protein>
<dbReference type="SUPFAM" id="SSF52317">
    <property type="entry name" value="Class I glutamine amidotransferase-like"/>
    <property type="match status" value="1"/>
</dbReference>
<dbReference type="FunFam" id="3.40.50.880:FF:000030">
    <property type="entry name" value="Gamma-glutamyl-gamma-aminobutyrate hydrolase PuuD"/>
    <property type="match status" value="1"/>
</dbReference>
<name>A0A075JFV7_9MICO</name>
<keyword evidence="2" id="KW-0808">Transferase</keyword>
<dbReference type="InterPro" id="IPR011697">
    <property type="entry name" value="Peptidase_C26"/>
</dbReference>
<dbReference type="PANTHER" id="PTHR43235">
    <property type="entry name" value="GLUTAMINE AMIDOTRANSFERASE PB2B2.05-RELATED"/>
    <property type="match status" value="1"/>
</dbReference>
<dbReference type="Pfam" id="PF07722">
    <property type="entry name" value="Peptidase_C26"/>
    <property type="match status" value="1"/>
</dbReference>
<keyword evidence="3" id="KW-1185">Reference proteome</keyword>
<evidence type="ECO:0000313" key="2">
    <source>
        <dbReference type="EMBL" id="AIF40774.1"/>
    </source>
</evidence>
<dbReference type="RefSeq" id="WP_038568093.1">
    <property type="nucleotide sequence ID" value="NZ_CP008889.1"/>
</dbReference>
<organism evidence="2 3">
    <name type="scientific">Dermacoccus nishinomiyaensis</name>
    <dbReference type="NCBI Taxonomy" id="1274"/>
    <lineage>
        <taxon>Bacteria</taxon>
        <taxon>Bacillati</taxon>
        <taxon>Actinomycetota</taxon>
        <taxon>Actinomycetes</taxon>
        <taxon>Micrococcales</taxon>
        <taxon>Dermacoccaceae</taxon>
        <taxon>Dermacoccus</taxon>
    </lineage>
</organism>
<dbReference type="GO" id="GO:0033969">
    <property type="term" value="F:gamma-glutamyl-gamma-aminobutyrate hydrolase activity"/>
    <property type="evidence" value="ECO:0007669"/>
    <property type="project" value="TreeGrafter"/>
</dbReference>
<proteinExistence type="predicted"/>